<dbReference type="KEGG" id="mxa:MXAN_6353"/>
<evidence type="ECO:0000313" key="2">
    <source>
        <dbReference type="Proteomes" id="UP000002402"/>
    </source>
</evidence>
<name>Q1CYP6_MYXXD</name>
<evidence type="ECO:0000313" key="1">
    <source>
        <dbReference type="EMBL" id="ABF90104.1"/>
    </source>
</evidence>
<dbReference type="Proteomes" id="UP000002402">
    <property type="component" value="Chromosome"/>
</dbReference>
<protein>
    <submittedName>
        <fullName evidence="1">Uncharacterized protein</fullName>
    </submittedName>
</protein>
<gene>
    <name evidence="1" type="ordered locus">MXAN_6353</name>
</gene>
<dbReference type="AlphaFoldDB" id="Q1CYP6"/>
<dbReference type="EnsemblBacteria" id="ABF90104">
    <property type="protein sequence ID" value="ABF90104"/>
    <property type="gene ID" value="MXAN_6353"/>
</dbReference>
<reference evidence="1 2" key="1">
    <citation type="journal article" date="2006" name="Proc. Natl. Acad. Sci. U.S.A.">
        <title>Evolution of sensory complexity recorded in a myxobacterial genome.</title>
        <authorList>
            <person name="Goldman B.S."/>
            <person name="Nierman W.C."/>
            <person name="Kaiser D."/>
            <person name="Slater S.C."/>
            <person name="Durkin A.S."/>
            <person name="Eisen J.A."/>
            <person name="Ronning C.M."/>
            <person name="Barbazuk W.B."/>
            <person name="Blanchard M."/>
            <person name="Field C."/>
            <person name="Halling C."/>
            <person name="Hinkle G."/>
            <person name="Iartchuk O."/>
            <person name="Kim H.S."/>
            <person name="Mackenzie C."/>
            <person name="Madupu R."/>
            <person name="Miller N."/>
            <person name="Shvartsbeyn A."/>
            <person name="Sullivan S.A."/>
            <person name="Vaudin M."/>
            <person name="Wiegand R."/>
            <person name="Kaplan H.B."/>
        </authorList>
    </citation>
    <scope>NUCLEOTIDE SEQUENCE [LARGE SCALE GENOMIC DNA]</scope>
    <source>
        <strain evidence="2">DK1622</strain>
    </source>
</reference>
<proteinExistence type="predicted"/>
<dbReference type="EMBL" id="CP000113">
    <property type="protein sequence ID" value="ABF90104.1"/>
    <property type="molecule type" value="Genomic_DNA"/>
</dbReference>
<keyword evidence="2" id="KW-1185">Reference proteome</keyword>
<sequence length="32" mass="3309">MGTAGRVTLHGVAAPLSHLATRSRLKALPVAR</sequence>
<dbReference type="HOGENOM" id="CLU_3390405_0_0_7"/>
<dbReference type="STRING" id="246197.MXAN_6353"/>
<accession>Q1CYP6</accession>
<organism evidence="1 2">
    <name type="scientific">Myxococcus xanthus (strain DK1622)</name>
    <dbReference type="NCBI Taxonomy" id="246197"/>
    <lineage>
        <taxon>Bacteria</taxon>
        <taxon>Pseudomonadati</taxon>
        <taxon>Myxococcota</taxon>
        <taxon>Myxococcia</taxon>
        <taxon>Myxococcales</taxon>
        <taxon>Cystobacterineae</taxon>
        <taxon>Myxococcaceae</taxon>
        <taxon>Myxococcus</taxon>
    </lineage>
</organism>